<accession>E9S8L2</accession>
<evidence type="ECO:0000313" key="2">
    <source>
        <dbReference type="Proteomes" id="UP000004259"/>
    </source>
</evidence>
<organism evidence="1 2">
    <name type="scientific">Ruminococcus albus 8</name>
    <dbReference type="NCBI Taxonomy" id="246199"/>
    <lineage>
        <taxon>Bacteria</taxon>
        <taxon>Bacillati</taxon>
        <taxon>Bacillota</taxon>
        <taxon>Clostridia</taxon>
        <taxon>Eubacteriales</taxon>
        <taxon>Oscillospiraceae</taxon>
        <taxon>Ruminococcus</taxon>
    </lineage>
</organism>
<sequence length="116" mass="13706">MSDYIYHIGNDYDCINRMTEGTLRRRPLDIQLAVCKRNVDNWYCDSYTIQHELKDAMMLLTKPEMTDSEKEKAVGIKVRVTYPDNVNDTIRQQKWGKMYDIFLGAMRRNGTEETTE</sequence>
<evidence type="ECO:0000313" key="1">
    <source>
        <dbReference type="EMBL" id="EGC04406.1"/>
    </source>
</evidence>
<dbReference type="EMBL" id="ADKM02000024">
    <property type="protein sequence ID" value="EGC04406.1"/>
    <property type="molecule type" value="Genomic_DNA"/>
</dbReference>
<dbReference type="RefSeq" id="WP_002847301.1">
    <property type="nucleotide sequence ID" value="NZ_ADKM02000024.1"/>
</dbReference>
<protein>
    <submittedName>
        <fullName evidence="1">Conserved domain protein</fullName>
    </submittedName>
</protein>
<dbReference type="STRING" id="246199.CUS_5351"/>
<name>E9S8L2_RUMAL</name>
<dbReference type="Proteomes" id="UP000004259">
    <property type="component" value="Unassembled WGS sequence"/>
</dbReference>
<dbReference type="AlphaFoldDB" id="E9S8L2"/>
<comment type="caution">
    <text evidence="1">The sequence shown here is derived from an EMBL/GenBank/DDBJ whole genome shotgun (WGS) entry which is preliminary data.</text>
</comment>
<gene>
    <name evidence="1" type="ORF">CUS_5351</name>
</gene>
<keyword evidence="2" id="KW-1185">Reference proteome</keyword>
<reference evidence="1 2" key="1">
    <citation type="submission" date="2011-02" db="EMBL/GenBank/DDBJ databases">
        <authorList>
            <person name="Nelson K.E."/>
            <person name="Sutton G."/>
            <person name="Torralba M."/>
            <person name="Durkin S."/>
            <person name="Harkins D."/>
            <person name="Montgomery R."/>
            <person name="Ziemer C."/>
            <person name="Klaassens E."/>
            <person name="Ocuiv P."/>
            <person name="Morrison M."/>
        </authorList>
    </citation>
    <scope>NUCLEOTIDE SEQUENCE [LARGE SCALE GENOMIC DNA]</scope>
    <source>
        <strain evidence="1 2">8</strain>
    </source>
</reference>
<proteinExistence type="predicted"/>